<dbReference type="OrthoDB" id="371463at2759"/>
<organism evidence="14 15">
    <name type="scientific">Pachysolen tannophilus NRRL Y-2460</name>
    <dbReference type="NCBI Taxonomy" id="669874"/>
    <lineage>
        <taxon>Eukaryota</taxon>
        <taxon>Fungi</taxon>
        <taxon>Dikarya</taxon>
        <taxon>Ascomycota</taxon>
        <taxon>Saccharomycotina</taxon>
        <taxon>Pichiomycetes</taxon>
        <taxon>Pachysolenaceae</taxon>
        <taxon>Pachysolen</taxon>
    </lineage>
</organism>
<protein>
    <recommendedName>
        <fullName evidence="12">AP complex subunit sigma</fullName>
    </recommendedName>
</protein>
<evidence type="ECO:0000256" key="10">
    <source>
        <dbReference type="ARBA" id="ARBA00025487"/>
    </source>
</evidence>
<evidence type="ECO:0000313" key="14">
    <source>
        <dbReference type="EMBL" id="ODV97181.1"/>
    </source>
</evidence>
<keyword evidence="8 12" id="KW-0472">Membrane</keyword>
<evidence type="ECO:0000256" key="11">
    <source>
        <dbReference type="ARBA" id="ARBA00034519"/>
    </source>
</evidence>
<name>A0A1E4TZL2_PACTA</name>
<sequence length="145" mass="17480">MAIQYILVLNRQGKVRLSKWFNNSISEQEKFKIKNSIHRLLSSRDNKHQSNFVEFEKKKLCYRRYAGLYFIMCVDLLDNELYYLESIHFFVEVLDSFFNNVCELDLVFNFYKVYAIMDEVFMAGEIEEISKEVILNRVAYLERLD</sequence>
<accession>A0A1E4TZL2</accession>
<dbReference type="CDD" id="cd14833">
    <property type="entry name" value="AP2_sigma"/>
    <property type="match status" value="1"/>
</dbReference>
<evidence type="ECO:0000256" key="3">
    <source>
        <dbReference type="ARBA" id="ARBA00006972"/>
    </source>
</evidence>
<dbReference type="Pfam" id="PF01217">
    <property type="entry name" value="Clat_adaptor_s"/>
    <property type="match status" value="1"/>
</dbReference>
<dbReference type="GO" id="GO:0030122">
    <property type="term" value="C:AP-2 adaptor complex"/>
    <property type="evidence" value="ECO:0007669"/>
    <property type="project" value="EnsemblFungi"/>
</dbReference>
<keyword evidence="7 12" id="KW-0653">Protein transport</keyword>
<evidence type="ECO:0000256" key="9">
    <source>
        <dbReference type="ARBA" id="ARBA00023176"/>
    </source>
</evidence>
<evidence type="ECO:0000256" key="7">
    <source>
        <dbReference type="ARBA" id="ARBA00022927"/>
    </source>
</evidence>
<dbReference type="InterPro" id="IPR022775">
    <property type="entry name" value="AP_mu_sigma_su"/>
</dbReference>
<dbReference type="InterPro" id="IPR016635">
    <property type="entry name" value="AP_complex_ssu"/>
</dbReference>
<evidence type="ECO:0000259" key="13">
    <source>
        <dbReference type="Pfam" id="PF01217"/>
    </source>
</evidence>
<proteinExistence type="inferred from homology"/>
<evidence type="ECO:0000256" key="8">
    <source>
        <dbReference type="ARBA" id="ARBA00023136"/>
    </source>
</evidence>
<keyword evidence="6" id="KW-0254">Endocytosis</keyword>
<evidence type="ECO:0000256" key="4">
    <source>
        <dbReference type="ARBA" id="ARBA00022448"/>
    </source>
</evidence>
<comment type="subunit">
    <text evidence="11">Adaptor protein complex 2 (AP-2) is a heterotetramer composed of two large adaptins (alpha-type subunit apl3 and beta-type subunit apl1), a medium chain (mu-type subunit apm4) and a small adaptin (sigma-type subunit aps2).</text>
</comment>
<dbReference type="FunFam" id="3.30.450.60:FF:000010">
    <property type="entry name" value="AP complex subunit sigma"/>
    <property type="match status" value="1"/>
</dbReference>
<keyword evidence="4 12" id="KW-0813">Transport</keyword>
<keyword evidence="15" id="KW-1185">Reference proteome</keyword>
<dbReference type="Gene3D" id="3.30.450.60">
    <property type="match status" value="1"/>
</dbReference>
<comment type="subcellular location">
    <subcellularLocation>
        <location evidence="1">Cell membrane</location>
    </subcellularLocation>
    <subcellularLocation>
        <location evidence="2">Membrane</location>
        <location evidence="2">Coated pit</location>
        <topology evidence="2">Peripheral membrane protein</topology>
        <orientation evidence="2">Cytoplasmic side</orientation>
    </subcellularLocation>
</comment>
<dbReference type="STRING" id="669874.A0A1E4TZL2"/>
<dbReference type="PANTHER" id="PTHR11753">
    <property type="entry name" value="ADAPTOR COMPLEXES SMALL SUBUNIT FAMILY"/>
    <property type="match status" value="1"/>
</dbReference>
<gene>
    <name evidence="14" type="ORF">PACTADRAFT_38892</name>
</gene>
<dbReference type="InterPro" id="IPR011012">
    <property type="entry name" value="Longin-like_dom_sf"/>
</dbReference>
<dbReference type="AlphaFoldDB" id="A0A1E4TZL2"/>
<keyword evidence="9" id="KW-0168">Coated pit</keyword>
<keyword evidence="5" id="KW-1003">Cell membrane</keyword>
<dbReference type="InterPro" id="IPR027156">
    <property type="entry name" value="APS2"/>
</dbReference>
<comment type="similarity">
    <text evidence="3 12">Belongs to the adaptor complexes small subunit family.</text>
</comment>
<dbReference type="GO" id="GO:0006886">
    <property type="term" value="P:intracellular protein transport"/>
    <property type="evidence" value="ECO:0007669"/>
    <property type="project" value="UniProtKB-UniRule"/>
</dbReference>
<dbReference type="Proteomes" id="UP000094236">
    <property type="component" value="Unassembled WGS sequence"/>
</dbReference>
<feature type="domain" description="AP complex mu/sigma subunit" evidence="13">
    <location>
        <begin position="3"/>
        <end position="144"/>
    </location>
</feature>
<reference evidence="15" key="1">
    <citation type="submission" date="2016-05" db="EMBL/GenBank/DDBJ databases">
        <title>Comparative genomics of biotechnologically important yeasts.</title>
        <authorList>
            <consortium name="DOE Joint Genome Institute"/>
            <person name="Riley R."/>
            <person name="Haridas S."/>
            <person name="Wolfe K.H."/>
            <person name="Lopes M.R."/>
            <person name="Hittinger C.T."/>
            <person name="Goker M."/>
            <person name="Salamov A."/>
            <person name="Wisecaver J."/>
            <person name="Long T.M."/>
            <person name="Aerts A.L."/>
            <person name="Barry K."/>
            <person name="Choi C."/>
            <person name="Clum A."/>
            <person name="Coughlan A.Y."/>
            <person name="Deshpande S."/>
            <person name="Douglass A.P."/>
            <person name="Hanson S.J."/>
            <person name="Klenk H.-P."/>
            <person name="Labutti K."/>
            <person name="Lapidus A."/>
            <person name="Lindquist E."/>
            <person name="Lipzen A."/>
            <person name="Meier-Kolthoff J.P."/>
            <person name="Ohm R.A."/>
            <person name="Otillar R.P."/>
            <person name="Pangilinan J."/>
            <person name="Peng Y."/>
            <person name="Rokas A."/>
            <person name="Rosa C.A."/>
            <person name="Scheuner C."/>
            <person name="Sibirny A.A."/>
            <person name="Slot J.C."/>
            <person name="Stielow J.B."/>
            <person name="Sun H."/>
            <person name="Kurtzman C.P."/>
            <person name="Blackwell M."/>
            <person name="Grigoriev I.V."/>
            <person name="Jeffries T.W."/>
        </authorList>
    </citation>
    <scope>NUCLEOTIDE SEQUENCE [LARGE SCALE GENOMIC DNA]</scope>
    <source>
        <strain evidence="15">NRRL Y-2460</strain>
    </source>
</reference>
<evidence type="ECO:0000256" key="1">
    <source>
        <dbReference type="ARBA" id="ARBA00004236"/>
    </source>
</evidence>
<evidence type="ECO:0000256" key="6">
    <source>
        <dbReference type="ARBA" id="ARBA00022583"/>
    </source>
</evidence>
<comment type="function">
    <text evidence="10">Component of the adaptor complexes which link clathrin to receptors in coated vesicles. Clathrin-associated protein complexes are believed to interact with the cytoplasmic tails of membrane proteins, leading to their selection and concentration.</text>
</comment>
<evidence type="ECO:0000256" key="2">
    <source>
        <dbReference type="ARBA" id="ARBA00004277"/>
    </source>
</evidence>
<dbReference type="PIRSF" id="PIRSF015588">
    <property type="entry name" value="AP_complex_sigma"/>
    <property type="match status" value="1"/>
</dbReference>
<evidence type="ECO:0000256" key="12">
    <source>
        <dbReference type="PIRNR" id="PIRNR015588"/>
    </source>
</evidence>
<dbReference type="GO" id="GO:0035615">
    <property type="term" value="F:clathrin adaptor activity"/>
    <property type="evidence" value="ECO:0007669"/>
    <property type="project" value="InterPro"/>
</dbReference>
<evidence type="ECO:0000313" key="15">
    <source>
        <dbReference type="Proteomes" id="UP000094236"/>
    </source>
</evidence>
<dbReference type="EMBL" id="KV454012">
    <property type="protein sequence ID" value="ODV97181.1"/>
    <property type="molecule type" value="Genomic_DNA"/>
</dbReference>
<dbReference type="GO" id="GO:0072583">
    <property type="term" value="P:clathrin-dependent endocytosis"/>
    <property type="evidence" value="ECO:0007669"/>
    <property type="project" value="InterPro"/>
</dbReference>
<evidence type="ECO:0000256" key="5">
    <source>
        <dbReference type="ARBA" id="ARBA00022475"/>
    </source>
</evidence>
<dbReference type="SUPFAM" id="SSF64356">
    <property type="entry name" value="SNARE-like"/>
    <property type="match status" value="1"/>
</dbReference>